<protein>
    <submittedName>
        <fullName evidence="1">Uncharacterized protein</fullName>
    </submittedName>
</protein>
<accession>A0A2P2IVG2</accession>
<dbReference type="EMBL" id="GGEC01004732">
    <property type="protein sequence ID" value="MBW85215.1"/>
    <property type="molecule type" value="Transcribed_RNA"/>
</dbReference>
<proteinExistence type="predicted"/>
<evidence type="ECO:0000313" key="1">
    <source>
        <dbReference type="EMBL" id="MBW85215.1"/>
    </source>
</evidence>
<name>A0A2P2IVG2_RHIMU</name>
<organism evidence="1">
    <name type="scientific">Rhizophora mucronata</name>
    <name type="common">Asiatic mangrove</name>
    <dbReference type="NCBI Taxonomy" id="61149"/>
    <lineage>
        <taxon>Eukaryota</taxon>
        <taxon>Viridiplantae</taxon>
        <taxon>Streptophyta</taxon>
        <taxon>Embryophyta</taxon>
        <taxon>Tracheophyta</taxon>
        <taxon>Spermatophyta</taxon>
        <taxon>Magnoliopsida</taxon>
        <taxon>eudicotyledons</taxon>
        <taxon>Gunneridae</taxon>
        <taxon>Pentapetalae</taxon>
        <taxon>rosids</taxon>
        <taxon>fabids</taxon>
        <taxon>Malpighiales</taxon>
        <taxon>Rhizophoraceae</taxon>
        <taxon>Rhizophora</taxon>
    </lineage>
</organism>
<sequence length="27" mass="3290">MHTLKLEACYTHIGTGRMRRRREKCIE</sequence>
<reference evidence="1" key="1">
    <citation type="submission" date="2018-02" db="EMBL/GenBank/DDBJ databases">
        <title>Rhizophora mucronata_Transcriptome.</title>
        <authorList>
            <person name="Meera S.P."/>
            <person name="Sreeshan A."/>
            <person name="Augustine A."/>
        </authorList>
    </citation>
    <scope>NUCLEOTIDE SEQUENCE</scope>
    <source>
        <tissue evidence="1">Leaf</tissue>
    </source>
</reference>
<dbReference type="AlphaFoldDB" id="A0A2P2IVG2"/>